<evidence type="ECO:0000256" key="2">
    <source>
        <dbReference type="ARBA" id="ARBA00022801"/>
    </source>
</evidence>
<dbReference type="KEGG" id="spap:H3Z74_04215"/>
<feature type="domain" description="Carboxylesterase type B" evidence="6">
    <location>
        <begin position="23"/>
        <end position="495"/>
    </location>
</feature>
<dbReference type="Gene3D" id="3.40.50.1820">
    <property type="entry name" value="alpha/beta hydrolase"/>
    <property type="match status" value="1"/>
</dbReference>
<dbReference type="Pfam" id="PF00135">
    <property type="entry name" value="COesterase"/>
    <property type="match status" value="1"/>
</dbReference>
<feature type="active site" description="Charge relay system" evidence="4">
    <location>
        <position position="333"/>
    </location>
</feature>
<dbReference type="InterPro" id="IPR019819">
    <property type="entry name" value="Carboxylesterase_B_CS"/>
</dbReference>
<dbReference type="InterPro" id="IPR050654">
    <property type="entry name" value="AChE-related_enzymes"/>
</dbReference>
<sequence length="526" mass="56265">MLPKLCFALALVPFAASAQAQSGPIVTIAGGKLQGEAETGRSPVQIFRGIPFAAPPVGDLRWREPQPAAAWPGIRLATAFAPRCMQQPLYSDMMFRSPAPSEDCLYLNVWTPAKLGRSARAKLPVLVYVYGGGFQAGDSSEKRYDGTALAEQGIVVVTINYRLGIFGFLAHPELTAGSPHHASGNYGLLDQVAALSWVKRNIAAFGGDPDHITIGGESAGSMSVSALMASPLSRGKIAGAIGESGAMMQKWTPPALVEAEQKGAAFAQRLGAPTLAALRAMPADKLLAAQGDAKDMSFYAVIDGYFLTEPPAVTFAQGKAARVPLLLGSNSQEAPGSAVFGDGAPTIAKYRAGLTRTLGAKADAVFALYPARNDGDVVSAATALASDDFLALPTWKWFDLQRRTGAPTYFYHYTRVRPRFATDVSGSPLPWGAVHSAEIEYALGNLDINPLYAWSDDDRKVSATMRGYFASFIKSGDPNATGLPVWPRASLDSNKIRRQRIDVDTHSEPFPEQHRYVAAEPLVYMR</sequence>
<evidence type="ECO:0000256" key="1">
    <source>
        <dbReference type="ARBA" id="ARBA00005964"/>
    </source>
</evidence>
<keyword evidence="5" id="KW-0732">Signal</keyword>
<dbReference type="Proteomes" id="UP000516148">
    <property type="component" value="Chromosome"/>
</dbReference>
<protein>
    <recommendedName>
        <fullName evidence="5">Carboxylic ester hydrolase</fullName>
        <ecNumber evidence="5">3.1.1.-</ecNumber>
    </recommendedName>
</protein>
<proteinExistence type="inferred from homology"/>
<evidence type="ECO:0000313" key="8">
    <source>
        <dbReference type="Proteomes" id="UP000516148"/>
    </source>
</evidence>
<dbReference type="PROSITE" id="PS00941">
    <property type="entry name" value="CARBOXYLESTERASE_B_2"/>
    <property type="match status" value="1"/>
</dbReference>
<dbReference type="AlphaFoldDB" id="A0A7H0LL84"/>
<evidence type="ECO:0000259" key="6">
    <source>
        <dbReference type="Pfam" id="PF00135"/>
    </source>
</evidence>
<comment type="similarity">
    <text evidence="1 5">Belongs to the type-B carboxylesterase/lipase family.</text>
</comment>
<dbReference type="PROSITE" id="PS00122">
    <property type="entry name" value="CARBOXYLESTERASE_B_1"/>
    <property type="match status" value="1"/>
</dbReference>
<feature type="chain" id="PRO_5029035757" description="Carboxylic ester hydrolase" evidence="5">
    <location>
        <begin position="21"/>
        <end position="526"/>
    </location>
</feature>
<evidence type="ECO:0000256" key="5">
    <source>
        <dbReference type="RuleBase" id="RU361235"/>
    </source>
</evidence>
<gene>
    <name evidence="7" type="ORF">H3Z74_04215</name>
</gene>
<feature type="active site" description="Charge relay system" evidence="4">
    <location>
        <position position="435"/>
    </location>
</feature>
<dbReference type="InterPro" id="IPR002018">
    <property type="entry name" value="CarbesteraseB"/>
</dbReference>
<feature type="signal peptide" evidence="5">
    <location>
        <begin position="1"/>
        <end position="20"/>
    </location>
</feature>
<dbReference type="SUPFAM" id="SSF53474">
    <property type="entry name" value="alpha/beta-Hydrolases"/>
    <property type="match status" value="1"/>
</dbReference>
<dbReference type="PANTHER" id="PTHR43918">
    <property type="entry name" value="ACETYLCHOLINESTERASE"/>
    <property type="match status" value="1"/>
</dbReference>
<dbReference type="PANTHER" id="PTHR43918:SF4">
    <property type="entry name" value="CARBOXYLIC ESTER HYDROLASE"/>
    <property type="match status" value="1"/>
</dbReference>
<feature type="active site" description="Acyl-ester intermediate" evidence="4">
    <location>
        <position position="218"/>
    </location>
</feature>
<reference evidence="7 8" key="1">
    <citation type="submission" date="2020-09" db="EMBL/GenBank/DDBJ databases">
        <title>Sphingomonas sp., a new species isolated from pork steak.</title>
        <authorList>
            <person name="Heidler von Heilborn D."/>
        </authorList>
    </citation>
    <scope>NUCLEOTIDE SEQUENCE [LARGE SCALE GENOMIC DNA]</scope>
    <source>
        <strain evidence="8">S8-3T</strain>
    </source>
</reference>
<dbReference type="InterPro" id="IPR019826">
    <property type="entry name" value="Carboxylesterase_B_AS"/>
</dbReference>
<evidence type="ECO:0000256" key="4">
    <source>
        <dbReference type="PIRSR" id="PIRSR600997-1"/>
    </source>
</evidence>
<dbReference type="InterPro" id="IPR000997">
    <property type="entry name" value="Cholinesterase"/>
</dbReference>
<keyword evidence="8" id="KW-1185">Reference proteome</keyword>
<keyword evidence="2 5" id="KW-0378">Hydrolase</keyword>
<evidence type="ECO:0000256" key="3">
    <source>
        <dbReference type="ARBA" id="ARBA00023157"/>
    </source>
</evidence>
<accession>A0A7H0LL84</accession>
<dbReference type="PRINTS" id="PR00878">
    <property type="entry name" value="CHOLNESTRASE"/>
</dbReference>
<keyword evidence="3" id="KW-1015">Disulfide bond</keyword>
<dbReference type="InterPro" id="IPR029058">
    <property type="entry name" value="AB_hydrolase_fold"/>
</dbReference>
<dbReference type="EMBL" id="CP061038">
    <property type="protein sequence ID" value="QNQ10437.1"/>
    <property type="molecule type" value="Genomic_DNA"/>
</dbReference>
<dbReference type="RefSeq" id="WP_187762735.1">
    <property type="nucleotide sequence ID" value="NZ_CP061038.1"/>
</dbReference>
<organism evidence="7 8">
    <name type="scientific">Sphingomonas alpina</name>
    <dbReference type="NCBI Taxonomy" id="653931"/>
    <lineage>
        <taxon>Bacteria</taxon>
        <taxon>Pseudomonadati</taxon>
        <taxon>Pseudomonadota</taxon>
        <taxon>Alphaproteobacteria</taxon>
        <taxon>Sphingomonadales</taxon>
        <taxon>Sphingomonadaceae</taxon>
        <taxon>Sphingomonas</taxon>
    </lineage>
</organism>
<evidence type="ECO:0000313" key="7">
    <source>
        <dbReference type="EMBL" id="QNQ10437.1"/>
    </source>
</evidence>
<dbReference type="EC" id="3.1.1.-" evidence="5"/>
<name>A0A7H0LL84_9SPHN</name>
<dbReference type="GO" id="GO:0004104">
    <property type="term" value="F:cholinesterase activity"/>
    <property type="evidence" value="ECO:0007669"/>
    <property type="project" value="InterPro"/>
</dbReference>